<evidence type="ECO:0000313" key="1">
    <source>
        <dbReference type="EMBL" id="GGB64270.1"/>
    </source>
</evidence>
<keyword evidence="2" id="KW-1185">Reference proteome</keyword>
<organism evidence="1 2">
    <name type="scientific">Flavobacterium suaedae</name>
    <dbReference type="NCBI Taxonomy" id="1767027"/>
    <lineage>
        <taxon>Bacteria</taxon>
        <taxon>Pseudomonadati</taxon>
        <taxon>Bacteroidota</taxon>
        <taxon>Flavobacteriia</taxon>
        <taxon>Flavobacteriales</taxon>
        <taxon>Flavobacteriaceae</taxon>
        <taxon>Flavobacterium</taxon>
    </lineage>
</organism>
<accession>A0ABQ1JAU9</accession>
<protein>
    <submittedName>
        <fullName evidence="1">Uncharacterized protein</fullName>
    </submittedName>
</protein>
<sequence length="81" mass="9198">MQLTVNRCTAKRCSIKYNVMSILAQTTERKAVTTLKKVLPIMERLDHVAMTAADAFDTATALNLIRRVIESNPEPKRKPKR</sequence>
<dbReference type="EMBL" id="BMJE01000001">
    <property type="protein sequence ID" value="GGB64270.1"/>
    <property type="molecule type" value="Genomic_DNA"/>
</dbReference>
<proteinExistence type="predicted"/>
<reference evidence="2" key="1">
    <citation type="journal article" date="2019" name="Int. J. Syst. Evol. Microbiol.">
        <title>The Global Catalogue of Microorganisms (GCM) 10K type strain sequencing project: providing services to taxonomists for standard genome sequencing and annotation.</title>
        <authorList>
            <consortium name="The Broad Institute Genomics Platform"/>
            <consortium name="The Broad Institute Genome Sequencing Center for Infectious Disease"/>
            <person name="Wu L."/>
            <person name="Ma J."/>
        </authorList>
    </citation>
    <scope>NUCLEOTIDE SEQUENCE [LARGE SCALE GENOMIC DNA]</scope>
    <source>
        <strain evidence="2">CGMCC 1.15461</strain>
    </source>
</reference>
<comment type="caution">
    <text evidence="1">The sequence shown here is derived from an EMBL/GenBank/DDBJ whole genome shotgun (WGS) entry which is preliminary data.</text>
</comment>
<evidence type="ECO:0000313" key="2">
    <source>
        <dbReference type="Proteomes" id="UP000615760"/>
    </source>
</evidence>
<name>A0ABQ1JAU9_9FLAO</name>
<dbReference type="Proteomes" id="UP000615760">
    <property type="component" value="Unassembled WGS sequence"/>
</dbReference>
<gene>
    <name evidence="1" type="ORF">GCM10007424_00160</name>
</gene>